<dbReference type="GO" id="GO:0000460">
    <property type="term" value="P:maturation of 5.8S rRNA"/>
    <property type="evidence" value="ECO:0007669"/>
    <property type="project" value="TreeGrafter"/>
</dbReference>
<proteinExistence type="predicted"/>
<evidence type="ECO:0000313" key="2">
    <source>
        <dbReference type="EMBL" id="KAJ2682350.1"/>
    </source>
</evidence>
<dbReference type="InterPro" id="IPR019324">
    <property type="entry name" value="MPP6"/>
</dbReference>
<sequence>MSADKEPGSGSTTTDEKHLSTKLQSMKFMQRSADRAKVDAEKKLEKRLISESQWRAVYADGVISKERPKARVVYEPSYLQMTKDEGSSSAIVGRRSFKAFNRQTDQVNAEVESQHRHQQAEREEEKMAIDDIAMAKSLAGKKRDPQEVVSLRERNGQSKRSRV</sequence>
<keyword evidence="3" id="KW-1185">Reference proteome</keyword>
<feature type="compositionally biased region" description="Basic and acidic residues" evidence="1">
    <location>
        <begin position="141"/>
        <end position="156"/>
    </location>
</feature>
<dbReference type="EMBL" id="JANBTX010000431">
    <property type="protein sequence ID" value="KAJ2682350.1"/>
    <property type="molecule type" value="Genomic_DNA"/>
</dbReference>
<reference evidence="2" key="1">
    <citation type="submission" date="2022-07" db="EMBL/GenBank/DDBJ databases">
        <title>Phylogenomic reconstructions and comparative analyses of Kickxellomycotina fungi.</title>
        <authorList>
            <person name="Reynolds N.K."/>
            <person name="Stajich J.E."/>
            <person name="Barry K."/>
            <person name="Grigoriev I.V."/>
            <person name="Crous P."/>
            <person name="Smith M.E."/>
        </authorList>
    </citation>
    <scope>NUCLEOTIDE SEQUENCE</scope>
    <source>
        <strain evidence="2">CBS 109367</strain>
    </source>
</reference>
<dbReference type="Pfam" id="PF10175">
    <property type="entry name" value="MPP6"/>
    <property type="match status" value="1"/>
</dbReference>
<dbReference type="Proteomes" id="UP001151516">
    <property type="component" value="Unassembled WGS sequence"/>
</dbReference>
<dbReference type="AlphaFoldDB" id="A0A9W8L177"/>
<gene>
    <name evidence="2" type="ORF">IWW39_006036</name>
</gene>
<protein>
    <submittedName>
        <fullName evidence="2">Uncharacterized protein</fullName>
    </submittedName>
</protein>
<dbReference type="PANTHER" id="PTHR13582">
    <property type="entry name" value="M-PHASE PHOSPHOPROTEIN 6"/>
    <property type="match status" value="1"/>
</dbReference>
<evidence type="ECO:0000256" key="1">
    <source>
        <dbReference type="SAM" id="MobiDB-lite"/>
    </source>
</evidence>
<name>A0A9W8L177_9FUNG</name>
<feature type="compositionally biased region" description="Basic and acidic residues" evidence="1">
    <location>
        <begin position="112"/>
        <end position="129"/>
    </location>
</feature>
<feature type="region of interest" description="Disordered" evidence="1">
    <location>
        <begin position="105"/>
        <end position="163"/>
    </location>
</feature>
<evidence type="ECO:0000313" key="3">
    <source>
        <dbReference type="Proteomes" id="UP001151516"/>
    </source>
</evidence>
<accession>A0A9W8L177</accession>
<dbReference type="OrthoDB" id="20403at2759"/>
<dbReference type="PANTHER" id="PTHR13582:SF0">
    <property type="entry name" value="M-PHASE PHOSPHOPROTEIN 6"/>
    <property type="match status" value="1"/>
</dbReference>
<organism evidence="2 3">
    <name type="scientific">Coemansia spiralis</name>
    <dbReference type="NCBI Taxonomy" id="417178"/>
    <lineage>
        <taxon>Eukaryota</taxon>
        <taxon>Fungi</taxon>
        <taxon>Fungi incertae sedis</taxon>
        <taxon>Zoopagomycota</taxon>
        <taxon>Kickxellomycotina</taxon>
        <taxon>Kickxellomycetes</taxon>
        <taxon>Kickxellales</taxon>
        <taxon>Kickxellaceae</taxon>
        <taxon>Coemansia</taxon>
    </lineage>
</organism>
<comment type="caution">
    <text evidence="2">The sequence shown here is derived from an EMBL/GenBank/DDBJ whole genome shotgun (WGS) entry which is preliminary data.</text>
</comment>
<feature type="region of interest" description="Disordered" evidence="1">
    <location>
        <begin position="1"/>
        <end position="37"/>
    </location>
</feature>